<dbReference type="PANTHER" id="PTHR46481">
    <property type="entry name" value="ZINC FINGER BED DOMAIN-CONTAINING PROTEIN 4"/>
    <property type="match status" value="1"/>
</dbReference>
<dbReference type="Pfam" id="PF02892">
    <property type="entry name" value="zf-BED"/>
    <property type="match status" value="1"/>
</dbReference>
<reference evidence="7" key="1">
    <citation type="journal article" date="2022" name="Int. J. Mol. Sci.">
        <title>Draft Genome of Tanacetum Coccineum: Genomic Comparison of Closely Related Tanacetum-Family Plants.</title>
        <authorList>
            <person name="Yamashiro T."/>
            <person name="Shiraishi A."/>
            <person name="Nakayama K."/>
            <person name="Satake H."/>
        </authorList>
    </citation>
    <scope>NUCLEOTIDE SEQUENCE</scope>
</reference>
<gene>
    <name evidence="7" type="ORF">Tco_0728417</name>
</gene>
<evidence type="ECO:0000313" key="7">
    <source>
        <dbReference type="EMBL" id="GJS78536.1"/>
    </source>
</evidence>
<evidence type="ECO:0000256" key="5">
    <source>
        <dbReference type="ARBA" id="ARBA00023163"/>
    </source>
</evidence>
<protein>
    <submittedName>
        <fullName evidence="7">Zinc finger BED domain-containing protein RICESLEEPER 2-like protein</fullName>
    </submittedName>
</protein>
<keyword evidence="4" id="KW-0805">Transcription regulation</keyword>
<dbReference type="SUPFAM" id="SSF53098">
    <property type="entry name" value="Ribonuclease H-like"/>
    <property type="match status" value="1"/>
</dbReference>
<dbReference type="SUPFAM" id="SSF57667">
    <property type="entry name" value="beta-beta-alpha zinc fingers"/>
    <property type="match status" value="1"/>
</dbReference>
<dbReference type="InterPro" id="IPR003656">
    <property type="entry name" value="Znf_BED"/>
</dbReference>
<sequence length="339" mass="38815">MSRQSMEGDNEDDASSATSMKDRSLVWSCFEKIEGATPADRKATCHNCGKVYCAKPSSGTRNLKRHMLKCFNFEEGGPPQKRAPLDQDMYRVTRAPYPSASAWAVHSGKIGKVRWVLGQNRVTFWVDEKFWEKMAIAIIKHNYPFSYVEHEATRQLHKFLHRDAAPICRNSAKKDVIAIYEREKTKLKAMLEKVSSRISFTADLWSSITNDGYMALTAHYVDETWVLRKKVLNFRIVPPPHSGKMLASVLFCVVAGYYGSTVQGEKLINYGFQNLKLEDDTSRQRMKNANAEVRYRSSVVASSSAEALLCHFVDWLDLEDEKDEMEEELSENLEAYIRR</sequence>
<evidence type="ECO:0000256" key="3">
    <source>
        <dbReference type="ARBA" id="ARBA00022833"/>
    </source>
</evidence>
<dbReference type="PANTHER" id="PTHR46481:SF6">
    <property type="entry name" value="ZINC FINGER BED DOMAIN-CONTAINING PROTEIN RICESLEEPER 2-LIKE"/>
    <property type="match status" value="1"/>
</dbReference>
<dbReference type="EMBL" id="BQNB010010531">
    <property type="protein sequence ID" value="GJS78536.1"/>
    <property type="molecule type" value="Genomic_DNA"/>
</dbReference>
<proteinExistence type="predicted"/>
<feature type="domain" description="BED-type" evidence="6">
    <location>
        <begin position="24"/>
        <end position="67"/>
    </location>
</feature>
<dbReference type="SMART" id="SM00614">
    <property type="entry name" value="ZnF_BED"/>
    <property type="match status" value="1"/>
</dbReference>
<evidence type="ECO:0000259" key="6">
    <source>
        <dbReference type="Pfam" id="PF02892"/>
    </source>
</evidence>
<name>A0ABQ4YM66_9ASTR</name>
<comment type="caution">
    <text evidence="7">The sequence shown here is derived from an EMBL/GenBank/DDBJ whole genome shotgun (WGS) entry which is preliminary data.</text>
</comment>
<dbReference type="InterPro" id="IPR012337">
    <property type="entry name" value="RNaseH-like_sf"/>
</dbReference>
<keyword evidence="3" id="KW-0862">Zinc</keyword>
<evidence type="ECO:0000256" key="1">
    <source>
        <dbReference type="ARBA" id="ARBA00022723"/>
    </source>
</evidence>
<evidence type="ECO:0000256" key="2">
    <source>
        <dbReference type="ARBA" id="ARBA00022771"/>
    </source>
</evidence>
<evidence type="ECO:0000313" key="8">
    <source>
        <dbReference type="Proteomes" id="UP001151760"/>
    </source>
</evidence>
<dbReference type="InterPro" id="IPR036236">
    <property type="entry name" value="Znf_C2H2_sf"/>
</dbReference>
<keyword evidence="1" id="KW-0479">Metal-binding</keyword>
<evidence type="ECO:0000256" key="4">
    <source>
        <dbReference type="ARBA" id="ARBA00023015"/>
    </source>
</evidence>
<keyword evidence="5" id="KW-0804">Transcription</keyword>
<dbReference type="Proteomes" id="UP001151760">
    <property type="component" value="Unassembled WGS sequence"/>
</dbReference>
<keyword evidence="2" id="KW-0863">Zinc-finger</keyword>
<keyword evidence="8" id="KW-1185">Reference proteome</keyword>
<dbReference type="InterPro" id="IPR052035">
    <property type="entry name" value="ZnF_BED_domain_contain"/>
</dbReference>
<organism evidence="7 8">
    <name type="scientific">Tanacetum coccineum</name>
    <dbReference type="NCBI Taxonomy" id="301880"/>
    <lineage>
        <taxon>Eukaryota</taxon>
        <taxon>Viridiplantae</taxon>
        <taxon>Streptophyta</taxon>
        <taxon>Embryophyta</taxon>
        <taxon>Tracheophyta</taxon>
        <taxon>Spermatophyta</taxon>
        <taxon>Magnoliopsida</taxon>
        <taxon>eudicotyledons</taxon>
        <taxon>Gunneridae</taxon>
        <taxon>Pentapetalae</taxon>
        <taxon>asterids</taxon>
        <taxon>campanulids</taxon>
        <taxon>Asterales</taxon>
        <taxon>Asteraceae</taxon>
        <taxon>Asteroideae</taxon>
        <taxon>Anthemideae</taxon>
        <taxon>Anthemidinae</taxon>
        <taxon>Tanacetum</taxon>
    </lineage>
</organism>
<accession>A0ABQ4YM66</accession>
<reference evidence="7" key="2">
    <citation type="submission" date="2022-01" db="EMBL/GenBank/DDBJ databases">
        <authorList>
            <person name="Yamashiro T."/>
            <person name="Shiraishi A."/>
            <person name="Satake H."/>
            <person name="Nakayama K."/>
        </authorList>
    </citation>
    <scope>NUCLEOTIDE SEQUENCE</scope>
</reference>